<dbReference type="PANTHER" id="PTHR35810:SF1">
    <property type="entry name" value="CYTOPLASMIC PROTEIN"/>
    <property type="match status" value="1"/>
</dbReference>
<dbReference type="InterPro" id="IPR053737">
    <property type="entry name" value="Type_II_TA_Toxin"/>
</dbReference>
<dbReference type="InterPro" id="IPR003812">
    <property type="entry name" value="Fido"/>
</dbReference>
<protein>
    <submittedName>
        <fullName evidence="2">Cytochrome C biogenesis protein CycH</fullName>
    </submittedName>
</protein>
<dbReference type="Pfam" id="PF02661">
    <property type="entry name" value="Fic"/>
    <property type="match status" value="1"/>
</dbReference>
<dbReference type="Proteomes" id="UP000279089">
    <property type="component" value="Unassembled WGS sequence"/>
</dbReference>
<evidence type="ECO:0000313" key="2">
    <source>
        <dbReference type="EMBL" id="RPD40710.1"/>
    </source>
</evidence>
<keyword evidence="3" id="KW-1185">Reference proteome</keyword>
<dbReference type="InterPro" id="IPR036597">
    <property type="entry name" value="Fido-like_dom_sf"/>
</dbReference>
<dbReference type="OrthoDB" id="9802752at2"/>
<accession>A0A3N4MKW8</accession>
<dbReference type="Gene3D" id="1.20.120.1870">
    <property type="entry name" value="Fic/DOC protein, Fido domain"/>
    <property type="match status" value="1"/>
</dbReference>
<dbReference type="RefSeq" id="WP_120516979.1">
    <property type="nucleotide sequence ID" value="NZ_QXZY01000007.1"/>
</dbReference>
<comment type="caution">
    <text evidence="2">The sequence shown here is derived from an EMBL/GenBank/DDBJ whole genome shotgun (WGS) entry which is preliminary data.</text>
</comment>
<dbReference type="InterPro" id="IPR011204">
    <property type="entry name" value="Virulence_RhuM-like"/>
</dbReference>
<name>A0A3N4MKW8_9BACT</name>
<evidence type="ECO:0000259" key="1">
    <source>
        <dbReference type="PROSITE" id="PS51459"/>
    </source>
</evidence>
<dbReference type="SUPFAM" id="SSF140931">
    <property type="entry name" value="Fic-like"/>
    <property type="match status" value="1"/>
</dbReference>
<reference evidence="3" key="1">
    <citation type="submission" date="2018-11" db="EMBL/GenBank/DDBJ databases">
        <title>Chitinophaga lutea sp.nov., isolate from arsenic contaminated soil.</title>
        <authorList>
            <person name="Zong Y."/>
        </authorList>
    </citation>
    <scope>NUCLEOTIDE SEQUENCE [LARGE SCALE GENOMIC DNA]</scope>
    <source>
        <strain evidence="3">YLT18</strain>
    </source>
</reference>
<proteinExistence type="predicted"/>
<feature type="domain" description="Fido" evidence="1">
    <location>
        <begin position="190"/>
        <end position="328"/>
    </location>
</feature>
<sequence length="330" mass="37971">MEEGQIIIYQTESGNTSIEVTIDQDTVWLSQQQMADLFESTRQNISLHINNIYKEKELDKMATVKESLTVQNEGKRAVKRKIEQYSLDVIISVGYRVKSKRGTQFRIWANKILKDYLMRGYALNEQRLKKQNQYLSTLKHTIQLIGKVAETHNLSSDESTGLLKVITDYSYALDILDKYDHRNLTIEKTHAEQTFIATYEEALNAITMLKNKFGGSILFANEKDESFRSSIAAIYQSFDGQELYTSVEEKAAHLLYFVVKNHSFSDGNKRIAAFLFVWFMEKNQILYREDGSKRIADNALVALTLMIAESDPSEKDIIVQVVVNLINDYN</sequence>
<dbReference type="PROSITE" id="PS51459">
    <property type="entry name" value="FIDO"/>
    <property type="match status" value="1"/>
</dbReference>
<gene>
    <name evidence="2" type="ORF">EG028_11790</name>
</gene>
<organism evidence="2 3">
    <name type="scientific">Chitinophaga barathri</name>
    <dbReference type="NCBI Taxonomy" id="1647451"/>
    <lineage>
        <taxon>Bacteria</taxon>
        <taxon>Pseudomonadati</taxon>
        <taxon>Bacteroidota</taxon>
        <taxon>Chitinophagia</taxon>
        <taxon>Chitinophagales</taxon>
        <taxon>Chitinophagaceae</taxon>
        <taxon>Chitinophaga</taxon>
    </lineage>
</organism>
<dbReference type="AlphaFoldDB" id="A0A3N4MKW8"/>
<dbReference type="EMBL" id="RMBX01000006">
    <property type="protein sequence ID" value="RPD40710.1"/>
    <property type="molecule type" value="Genomic_DNA"/>
</dbReference>
<evidence type="ECO:0000313" key="3">
    <source>
        <dbReference type="Proteomes" id="UP000279089"/>
    </source>
</evidence>
<dbReference type="PANTHER" id="PTHR35810">
    <property type="entry name" value="CYTOPLASMIC PROTEIN-RELATED"/>
    <property type="match status" value="1"/>
</dbReference>
<dbReference type="Pfam" id="PF13310">
    <property type="entry name" value="Virulence_RhuM"/>
    <property type="match status" value="1"/>
</dbReference>